<sequence length="83" mass="8974">MSQKRPAYTRTPSALNTNPNPKRIIQEIIRSDSPVTSIGETGTYSGLYNMPSSDTQSQEPSCSEASSSKPLPGQAKLYKSPRG</sequence>
<gene>
    <name evidence="1" type="ORF">ACOLOM_LOCUS11310</name>
</gene>
<evidence type="ECO:0000313" key="2">
    <source>
        <dbReference type="Proteomes" id="UP000789525"/>
    </source>
</evidence>
<proteinExistence type="predicted"/>
<reference evidence="1" key="1">
    <citation type="submission" date="2021-06" db="EMBL/GenBank/DDBJ databases">
        <authorList>
            <person name="Kallberg Y."/>
            <person name="Tangrot J."/>
            <person name="Rosling A."/>
        </authorList>
    </citation>
    <scope>NUCLEOTIDE SEQUENCE</scope>
    <source>
        <strain evidence="1">CL356</strain>
    </source>
</reference>
<accession>A0ACA9PWF3</accession>
<evidence type="ECO:0000313" key="1">
    <source>
        <dbReference type="EMBL" id="CAG8724867.1"/>
    </source>
</evidence>
<dbReference type="Proteomes" id="UP000789525">
    <property type="component" value="Unassembled WGS sequence"/>
</dbReference>
<comment type="caution">
    <text evidence="1">The sequence shown here is derived from an EMBL/GenBank/DDBJ whole genome shotgun (WGS) entry which is preliminary data.</text>
</comment>
<feature type="non-terminal residue" evidence="1">
    <location>
        <position position="83"/>
    </location>
</feature>
<dbReference type="EMBL" id="CAJVPT010040234">
    <property type="protein sequence ID" value="CAG8724867.1"/>
    <property type="molecule type" value="Genomic_DNA"/>
</dbReference>
<keyword evidence="2" id="KW-1185">Reference proteome</keyword>
<name>A0ACA9PWF3_9GLOM</name>
<protein>
    <submittedName>
        <fullName evidence="1">1654_t:CDS:1</fullName>
    </submittedName>
</protein>
<organism evidence="1 2">
    <name type="scientific">Acaulospora colombiana</name>
    <dbReference type="NCBI Taxonomy" id="27376"/>
    <lineage>
        <taxon>Eukaryota</taxon>
        <taxon>Fungi</taxon>
        <taxon>Fungi incertae sedis</taxon>
        <taxon>Mucoromycota</taxon>
        <taxon>Glomeromycotina</taxon>
        <taxon>Glomeromycetes</taxon>
        <taxon>Diversisporales</taxon>
        <taxon>Acaulosporaceae</taxon>
        <taxon>Acaulospora</taxon>
    </lineage>
</organism>